<proteinExistence type="inferred from homology"/>
<feature type="domain" description="Atrophied bacterial Ig" evidence="16">
    <location>
        <begin position="1984"/>
        <end position="2074"/>
    </location>
</feature>
<evidence type="ECO:0000313" key="17">
    <source>
        <dbReference type="EMBL" id="UPM53999.1"/>
    </source>
</evidence>
<reference evidence="17 18" key="1">
    <citation type="submission" date="2022-04" db="EMBL/GenBank/DDBJ databases">
        <title>Mechanism of arsenic methylation and mitigation arsenic toxicity by Bacillus sp. LH14 from an Arsenic-Contaminated Paddy Soil.</title>
        <authorList>
            <person name="Wang D."/>
        </authorList>
    </citation>
    <scope>NUCLEOTIDE SEQUENCE [LARGE SCALE GENOMIC DNA]</scope>
    <source>
        <strain evidence="17 18">LH14</strain>
    </source>
</reference>
<dbReference type="PROSITE" id="PS51892">
    <property type="entry name" value="SUBTILASE"/>
    <property type="match status" value="1"/>
</dbReference>
<keyword evidence="4 8" id="KW-0645">Protease</keyword>
<dbReference type="InterPro" id="IPR013783">
    <property type="entry name" value="Ig-like_fold"/>
</dbReference>
<gene>
    <name evidence="17" type="ORF">MY490_19985</name>
</gene>
<comment type="similarity">
    <text evidence="1 8 9">Belongs to the peptidase S8 family.</text>
</comment>
<feature type="domain" description="C5a peptidase/Subtilisin-like protease SBT2-like Fn3-like" evidence="14">
    <location>
        <begin position="772"/>
        <end position="882"/>
    </location>
</feature>
<evidence type="ECO:0000256" key="5">
    <source>
        <dbReference type="ARBA" id="ARBA00022729"/>
    </source>
</evidence>
<evidence type="ECO:0000259" key="14">
    <source>
        <dbReference type="Pfam" id="PF06280"/>
    </source>
</evidence>
<dbReference type="InterPro" id="IPR000209">
    <property type="entry name" value="Peptidase_S8/S53_dom"/>
</dbReference>
<feature type="active site" description="Charge relay system" evidence="8">
    <location>
        <position position="677"/>
    </location>
</feature>
<dbReference type="Pfam" id="PF00082">
    <property type="entry name" value="Peptidase_S8"/>
    <property type="match status" value="1"/>
</dbReference>
<protein>
    <submittedName>
        <fullName evidence="17">Ig-like domain-containing protein</fullName>
    </submittedName>
</protein>
<feature type="region of interest" description="Disordered" evidence="10">
    <location>
        <begin position="2007"/>
        <end position="2037"/>
    </location>
</feature>
<dbReference type="Gene3D" id="2.60.40.10">
    <property type="entry name" value="Immunoglobulins"/>
    <property type="match status" value="5"/>
</dbReference>
<feature type="signal peptide" evidence="11">
    <location>
        <begin position="1"/>
        <end position="29"/>
    </location>
</feature>
<feature type="domain" description="Atrophied bacterial Ig" evidence="16">
    <location>
        <begin position="1906"/>
        <end position="1974"/>
    </location>
</feature>
<evidence type="ECO:0000256" key="11">
    <source>
        <dbReference type="SAM" id="SignalP"/>
    </source>
</evidence>
<dbReference type="SUPFAM" id="SSF52743">
    <property type="entry name" value="Subtilisin-like"/>
    <property type="match status" value="1"/>
</dbReference>
<feature type="domain" description="Bacterial Ig" evidence="15">
    <location>
        <begin position="2416"/>
        <end position="2495"/>
    </location>
</feature>
<dbReference type="Pfam" id="PF17936">
    <property type="entry name" value="Big_6"/>
    <property type="match status" value="5"/>
</dbReference>
<evidence type="ECO:0000259" key="13">
    <source>
        <dbReference type="Pfam" id="PF02225"/>
    </source>
</evidence>
<evidence type="ECO:0000256" key="3">
    <source>
        <dbReference type="ARBA" id="ARBA00022525"/>
    </source>
</evidence>
<dbReference type="Proteomes" id="UP000830639">
    <property type="component" value="Chromosome"/>
</dbReference>
<keyword evidence="18" id="KW-1185">Reference proteome</keyword>
<dbReference type="InterPro" id="IPR046780">
    <property type="entry name" value="aBig_2"/>
</dbReference>
<evidence type="ECO:0000256" key="2">
    <source>
        <dbReference type="ARBA" id="ARBA00022512"/>
    </source>
</evidence>
<evidence type="ECO:0000313" key="18">
    <source>
        <dbReference type="Proteomes" id="UP000830639"/>
    </source>
</evidence>
<feature type="domain" description="Atrophied bacterial Ig" evidence="16">
    <location>
        <begin position="1792"/>
        <end position="1878"/>
    </location>
</feature>
<dbReference type="PRINTS" id="PR00723">
    <property type="entry name" value="SUBTILISIN"/>
</dbReference>
<dbReference type="InterPro" id="IPR015500">
    <property type="entry name" value="Peptidase_S8_subtilisin-rel"/>
</dbReference>
<sequence>MNIKKRWIKGVSSLSLFGLIMSNMSYVKAEDLAQQLPVITDDKDPNQGILVTNSENNLNTLNLTEDMITALKEKGKKAIDAEHAKAQKDLFKNKETLDVDTHKPDDLVSVIVQLKGQTASEMTSGIGVSQMSLSTATSLVQKDIQSTKNEIMSSLSISKVKSDNGLNFKQEYTNVFKGFSIDNIKYGDIDTIKSLSNVKAVTLQNKYYPAVNQQHDLTGIKNVWNGSAVGQPSGYKGEGMVVAIVDTGVDYTHEAFPDPKDMSKARIKTGKFKRDDGTISHKVVDGYDWADQDSDVIPHVELPDSNTSSHGVHVAGIAAGSGPVIQGVAPEAQIIAEKVFSDYAPGAFTEDIIKGIDHAASLGADVINMSLGSSSSFDTRDPNDPMGIAIRNATDEGHVVVVAAGNASNAYADRVGGMGQSIKIGQTPDLNKIGNPGVYPDSFTVAAANNIVSNHKYTFTSNDALTSGGTVGSFTGDGLDDWHWNNDTSKEYKLVSLGKNTDGSPKIGQPSDFSGLDVTGKIVLIQRGTINITDKVVNAQKAGAAGVIIYNAPGKAPLDNPVGFGLIPYTFISNDAGVKLEDAYSKLNTVIGPGPGPGVGGLAVVAPKPLTLKITNEKLGSAFSESNPGEPTDFTSWGTTSDLLLKPEIMAPGHAIYSSVRVTADKHDTYENEDGTSMAAPYVTGAVADVMQGLIAKGFQPGTRAFAQLTKNLIMNTAIPAKRDYINDNNPADRQDYMTEYQPRRQGAGMIRPDLALKSPVVVTNKDGTGSVSLREIGGTTTFTITAQNLTDKAVTYKLNGTVMTDVLKDSKKANSDNIRSRYLDDAKLTFDQNEITIPANTVKRVNVTVSLADTTTKNTFIEGYVYLTPTDQALPTLNVPYNGFYGKWDEPNVIDTKDTNVWTASTTGTQLALQTPAGIFGYETLFGPPRTPGQLALGDKYYVVNDNLLPIPIVALLRNARNLKVDVVDKDHNLITHLANNDWVKKTDPYSGGNPGQPASEVWPFWNEAVEVPDGQYYFALTATADALNAKPQKTVYIPMYKDTTAPKMNVIRSADYDEKTHPETTDSNSYTVRWKMDDGDAGNVDGNVFMALNGSEQDGYQQNVKQSADGTYELTVNGLVEGLNVIHVAPVDKIGNMGDAHTIIVRKTSKHVWIDTTSATLNDNIPSMKWEANVKPGDSYSLGFKAVGATDSVKKIQAVILKNYYDNSTIVGDPIDIDMAQSVTQTPYFSNYSEYSIKGNVTIPSTLPKGAYAVKFLLMAEGEKWNDPGVPAIGIETYVDTDAPTITSLNTTSMRAVVKNDGDPVALMLNASVKDAVSNSRGYKVEYSVDGGAPKSMGAYSTYSTTSTQTFRYPVVLPNASGQHDIKIIATDTLGNKSEYPLTVNVAATKVTVNYTLNGQSKTQDIAIQKIASSNIAPTITLVDSFSSKSKIYDSNYVFNTEGNDPSLMGYIQTPNGNLNSTDTALAPILIGGNSQNRAQVFYTKTGIPSWNIPADSYTFSGLATGYNDIGAYPQGDSDIPVTMVDCLGNETPIKVKLHKNAYIPKVKLNDAIIDNNNNQTATFFTYDSNFTVKGTITGVQDRFFATWTDWQRVGNGFNANKNLFDPTSDWGKSPTTSAGEIYPGYENDPGVKSFSFNTGELKPGPNYFEIDGGSIVGSNPAKTLGGTHPLVKNVVVYRLGTAEGADLPLATIAANALTWDKINGENKDQSLILTNLALPNYDDANHAVISWSSSNPAVIKNDGTVIRPTEDTNVTLTATVLVGGASIVKTFNVTVAAKEVNDEIAANEDASNITWDVIRGDNTDLNNLTDALSLPTFGSNGSRIVWTSDDQKHVTNKGNVYKPLFDEDDAHVQLVAKITRNTSTVYKTFNVTVLKDTDNKERTIVLRAYHEVQVGDLLGENKVVTDITKDLNLPTTYGNDGVTITWQSSDPGVIAPDGKVTRPAKNTDVTLTAIYRLGNASIANQFGFVVRSENSDNSAIVQAAKASLVWNLIKKENTDSNAVTTNLNLPTNGSQDTTITWSSSEPPVIKEDGTVTRPTYEAGDKTVTLTATISKGSDKTTKEFTINVLKQEDHTAPTSIVIDPIGDNDEVLTGKTEANATVIVKIGNEEIGTGKADSNGSYQIQVGKQKAGTVLSVTAKDLAGNESNAFNTTVLDKTAPSLVVNPIGDNDVALTGKTEANATIIVKVGNNVIGTGKADSNGSYQIQVGKQKAGTVLSVFAKDSAGNESNGFDTIVLDKTAPSVPVINPIGDNDVALTGKTEANATITVKIGNNVIGSGKADSNGNYQIQVGKLIAGTILTVTAKDQAGNESGASNTIVLDKTAPTSPVINPIDDNDVTLTGKTEANATITVKIGSNVIGSGKADSNGAFKVTISKQKAGTVLSVTAKDQAGNESVASNITVSKPKVTIDRTAPKAPAITSVSVSSKTGIQINGKAEANAKIVISIGSKVEANVKVSSNGTFAGKLPKQKAGKISISLHAVDKAGNKSGKVVRQVTVK</sequence>
<feature type="domain" description="Bacterial Ig" evidence="15">
    <location>
        <begin position="2327"/>
        <end position="2406"/>
    </location>
</feature>
<dbReference type="Gene3D" id="2.60.40.1710">
    <property type="entry name" value="Subtilisin-like superfamily"/>
    <property type="match status" value="1"/>
</dbReference>
<dbReference type="InterPro" id="IPR010435">
    <property type="entry name" value="C5a/SBT2-like_Fn3"/>
</dbReference>
<dbReference type="InterPro" id="IPR023827">
    <property type="entry name" value="Peptidase_S8_Asp-AS"/>
</dbReference>
<feature type="domain" description="PA" evidence="13">
    <location>
        <begin position="492"/>
        <end position="580"/>
    </location>
</feature>
<evidence type="ECO:0000259" key="16">
    <source>
        <dbReference type="Pfam" id="PF20578"/>
    </source>
</evidence>
<evidence type="ECO:0000256" key="9">
    <source>
        <dbReference type="RuleBase" id="RU003355"/>
    </source>
</evidence>
<evidence type="ECO:0000256" key="7">
    <source>
        <dbReference type="ARBA" id="ARBA00022825"/>
    </source>
</evidence>
<dbReference type="InterPro" id="IPR050131">
    <property type="entry name" value="Peptidase_S8_subtilisin-like"/>
</dbReference>
<dbReference type="InterPro" id="IPR036852">
    <property type="entry name" value="Peptidase_S8/S53_dom_sf"/>
</dbReference>
<dbReference type="Pfam" id="PF06280">
    <property type="entry name" value="fn3_5"/>
    <property type="match status" value="1"/>
</dbReference>
<dbReference type="NCBIfam" id="NF033510">
    <property type="entry name" value="Ca_tandemer"/>
    <property type="match status" value="5"/>
</dbReference>
<evidence type="ECO:0000256" key="10">
    <source>
        <dbReference type="SAM" id="MobiDB-lite"/>
    </source>
</evidence>
<keyword evidence="3" id="KW-0964">Secreted</keyword>
<accession>A0ABY4JJH5</accession>
<feature type="domain" description="Bacterial Ig" evidence="15">
    <location>
        <begin position="2244"/>
        <end position="2324"/>
    </location>
</feature>
<evidence type="ECO:0000259" key="15">
    <source>
        <dbReference type="Pfam" id="PF17936"/>
    </source>
</evidence>
<keyword evidence="2" id="KW-0134">Cell wall</keyword>
<feature type="domain" description="Peptidase S8/S53" evidence="12">
    <location>
        <begin position="237"/>
        <end position="749"/>
    </location>
</feature>
<dbReference type="Gene3D" id="3.40.50.200">
    <property type="entry name" value="Peptidase S8/S53 domain"/>
    <property type="match status" value="1"/>
</dbReference>
<evidence type="ECO:0000259" key="12">
    <source>
        <dbReference type="Pfam" id="PF00082"/>
    </source>
</evidence>
<feature type="domain" description="Bacterial Ig" evidence="15">
    <location>
        <begin position="2163"/>
        <end position="2241"/>
    </location>
</feature>
<organism evidence="17 18">
    <name type="scientific">Gottfriedia acidiceleris</name>
    <dbReference type="NCBI Taxonomy" id="371036"/>
    <lineage>
        <taxon>Bacteria</taxon>
        <taxon>Bacillati</taxon>
        <taxon>Bacillota</taxon>
        <taxon>Bacilli</taxon>
        <taxon>Bacillales</taxon>
        <taxon>Bacillaceae</taxon>
        <taxon>Gottfriedia</taxon>
    </lineage>
</organism>
<dbReference type="PANTHER" id="PTHR43806">
    <property type="entry name" value="PEPTIDASE S8"/>
    <property type="match status" value="1"/>
</dbReference>
<feature type="compositionally biased region" description="Polar residues" evidence="10">
    <location>
        <begin position="2007"/>
        <end position="2028"/>
    </location>
</feature>
<dbReference type="InterPro" id="IPR046450">
    <property type="entry name" value="PA_dom_sf"/>
</dbReference>
<dbReference type="Gene3D" id="3.50.30.30">
    <property type="match status" value="1"/>
</dbReference>
<evidence type="ECO:0000256" key="1">
    <source>
        <dbReference type="ARBA" id="ARBA00011073"/>
    </source>
</evidence>
<dbReference type="RefSeq" id="WP_248267216.1">
    <property type="nucleotide sequence ID" value="NZ_CP096034.1"/>
</dbReference>
<dbReference type="SUPFAM" id="SSF52025">
    <property type="entry name" value="PA domain"/>
    <property type="match status" value="1"/>
</dbReference>
<evidence type="ECO:0000256" key="4">
    <source>
        <dbReference type="ARBA" id="ARBA00022670"/>
    </source>
</evidence>
<feature type="domain" description="Bacterial Ig" evidence="15">
    <location>
        <begin position="2079"/>
        <end position="2159"/>
    </location>
</feature>
<keyword evidence="6 8" id="KW-0378">Hydrolase</keyword>
<keyword evidence="5 11" id="KW-0732">Signal</keyword>
<evidence type="ECO:0000256" key="8">
    <source>
        <dbReference type="PROSITE-ProRule" id="PRU01240"/>
    </source>
</evidence>
<evidence type="ECO:0000256" key="6">
    <source>
        <dbReference type="ARBA" id="ARBA00022801"/>
    </source>
</evidence>
<dbReference type="PROSITE" id="PS00136">
    <property type="entry name" value="SUBTILASE_ASP"/>
    <property type="match status" value="1"/>
</dbReference>
<dbReference type="InterPro" id="IPR003137">
    <property type="entry name" value="PA_domain"/>
</dbReference>
<feature type="active site" description="Charge relay system" evidence="8">
    <location>
        <position position="246"/>
    </location>
</feature>
<dbReference type="InterPro" id="IPR023828">
    <property type="entry name" value="Peptidase_S8_Ser-AS"/>
</dbReference>
<feature type="active site" description="Charge relay system" evidence="8">
    <location>
        <position position="310"/>
    </location>
</feature>
<feature type="chain" id="PRO_5045661064" evidence="11">
    <location>
        <begin position="30"/>
        <end position="2501"/>
    </location>
</feature>
<dbReference type="PANTHER" id="PTHR43806:SF11">
    <property type="entry name" value="CEREVISIN-RELATED"/>
    <property type="match status" value="1"/>
</dbReference>
<dbReference type="InterPro" id="IPR041498">
    <property type="entry name" value="Big_6"/>
</dbReference>
<keyword evidence="7 8" id="KW-0720">Serine protease</keyword>
<feature type="domain" description="Atrophied bacterial Ig" evidence="16">
    <location>
        <begin position="1698"/>
        <end position="1780"/>
    </location>
</feature>
<name>A0ABY4JJH5_9BACI</name>
<dbReference type="Pfam" id="PF20578">
    <property type="entry name" value="aBig_2"/>
    <property type="match status" value="4"/>
</dbReference>
<dbReference type="PROSITE" id="PS00138">
    <property type="entry name" value="SUBTILASE_SER"/>
    <property type="match status" value="1"/>
</dbReference>
<dbReference type="EMBL" id="CP096034">
    <property type="protein sequence ID" value="UPM53999.1"/>
    <property type="molecule type" value="Genomic_DNA"/>
</dbReference>
<dbReference type="Pfam" id="PF02225">
    <property type="entry name" value="PA"/>
    <property type="match status" value="1"/>
</dbReference>